<feature type="compositionally biased region" description="Polar residues" evidence="6">
    <location>
        <begin position="250"/>
        <end position="288"/>
    </location>
</feature>
<dbReference type="GO" id="GO:0008017">
    <property type="term" value="F:microtubule binding"/>
    <property type="evidence" value="ECO:0007669"/>
    <property type="project" value="InterPro"/>
</dbReference>
<dbReference type="EMBL" id="MTKT01001080">
    <property type="protein sequence ID" value="OWM86710.1"/>
    <property type="molecule type" value="Genomic_DNA"/>
</dbReference>
<evidence type="ECO:0000259" key="7">
    <source>
        <dbReference type="Pfam" id="PF06886"/>
    </source>
</evidence>
<evidence type="ECO:0000256" key="6">
    <source>
        <dbReference type="SAM" id="MobiDB-lite"/>
    </source>
</evidence>
<evidence type="ECO:0000256" key="5">
    <source>
        <dbReference type="ARBA" id="ARBA00023212"/>
    </source>
</evidence>
<comment type="similarity">
    <text evidence="2">Belongs to the TPX2 family.</text>
</comment>
<evidence type="ECO:0000256" key="2">
    <source>
        <dbReference type="ARBA" id="ARBA00005885"/>
    </source>
</evidence>
<keyword evidence="5" id="KW-0206">Cytoskeleton</keyword>
<comment type="caution">
    <text evidence="8">The sequence shown here is derived from an EMBL/GenBank/DDBJ whole genome shotgun (WGS) entry which is preliminary data.</text>
</comment>
<evidence type="ECO:0000313" key="9">
    <source>
        <dbReference type="Proteomes" id="UP000197138"/>
    </source>
</evidence>
<evidence type="ECO:0000256" key="4">
    <source>
        <dbReference type="ARBA" id="ARBA00022701"/>
    </source>
</evidence>
<dbReference type="InterPro" id="IPR027329">
    <property type="entry name" value="TPX2_C"/>
</dbReference>
<dbReference type="Pfam" id="PF06886">
    <property type="entry name" value="TPX2"/>
    <property type="match status" value="1"/>
</dbReference>
<feature type="region of interest" description="Disordered" evidence="6">
    <location>
        <begin position="146"/>
        <end position="221"/>
    </location>
</feature>
<name>A0A218XPE0_PUNGR</name>
<protein>
    <recommendedName>
        <fullName evidence="7">TPX2 C-terminal domain-containing protein</fullName>
    </recommendedName>
</protein>
<gene>
    <name evidence="8" type="ORF">CDL15_Pgr015746</name>
</gene>
<keyword evidence="3" id="KW-0963">Cytoplasm</keyword>
<feature type="domain" description="TPX2 C-terminal" evidence="7">
    <location>
        <begin position="43"/>
        <end position="96"/>
    </location>
</feature>
<dbReference type="GO" id="GO:0005874">
    <property type="term" value="C:microtubule"/>
    <property type="evidence" value="ECO:0007669"/>
    <property type="project" value="UniProtKB-KW"/>
</dbReference>
<accession>A0A218XPE0</accession>
<dbReference type="PANTHER" id="PTHR31358:SF29">
    <property type="entry name" value="PROTEIN WVD2-LIKE 5-RELATED"/>
    <property type="match status" value="1"/>
</dbReference>
<dbReference type="InterPro" id="IPR044833">
    <property type="entry name" value="WDL5/6"/>
</dbReference>
<dbReference type="PANTHER" id="PTHR31358">
    <property type="entry name" value="PROTEIN WVD2-LIKE 4"/>
    <property type="match status" value="1"/>
</dbReference>
<comment type="subcellular location">
    <subcellularLocation>
        <location evidence="1">Cytoplasm</location>
        <location evidence="1">Cytoskeleton</location>
    </subcellularLocation>
</comment>
<feature type="region of interest" description="Disordered" evidence="6">
    <location>
        <begin position="237"/>
        <end position="288"/>
    </location>
</feature>
<evidence type="ECO:0000256" key="1">
    <source>
        <dbReference type="ARBA" id="ARBA00004245"/>
    </source>
</evidence>
<evidence type="ECO:0000313" key="8">
    <source>
        <dbReference type="EMBL" id="OWM86710.1"/>
    </source>
</evidence>
<keyword evidence="4" id="KW-0493">Microtubule</keyword>
<dbReference type="Proteomes" id="UP000197138">
    <property type="component" value="Unassembled WGS sequence"/>
</dbReference>
<sequence>MKLKPLKKGPSNKQDGDTQSTEYPFIFWLSISGIWCHISSTLKLEKKIHAREVEKSNLQAKSKETQEAEIKLLRKSLTFKATPMPNFYQEPPPPKPELKKVLTYHYYFCHECSSRVLELDDFVVSLLELLSATYWPQLDPYRMQIPTRRAKSPKLGRRKTLGGEESEGNSGRNRQSGRLSLDSVARNNPAKVPSPANPKKPLRKSLPKLPSDKTSEPCASAKTTNCLKTVEKEEAALNGAGAEEKLATAVETSEPTSLSQGQEQVQEAEPTESQPHANDVQETITVEH</sequence>
<organism evidence="8 9">
    <name type="scientific">Punica granatum</name>
    <name type="common">Pomegranate</name>
    <dbReference type="NCBI Taxonomy" id="22663"/>
    <lineage>
        <taxon>Eukaryota</taxon>
        <taxon>Viridiplantae</taxon>
        <taxon>Streptophyta</taxon>
        <taxon>Embryophyta</taxon>
        <taxon>Tracheophyta</taxon>
        <taxon>Spermatophyta</taxon>
        <taxon>Magnoliopsida</taxon>
        <taxon>eudicotyledons</taxon>
        <taxon>Gunneridae</taxon>
        <taxon>Pentapetalae</taxon>
        <taxon>rosids</taxon>
        <taxon>malvids</taxon>
        <taxon>Myrtales</taxon>
        <taxon>Lythraceae</taxon>
        <taxon>Punica</taxon>
    </lineage>
</organism>
<reference evidence="9" key="1">
    <citation type="journal article" date="2017" name="Plant J.">
        <title>The pomegranate (Punica granatum L.) genome and the genomics of punicalagin biosynthesis.</title>
        <authorList>
            <person name="Qin G."/>
            <person name="Xu C."/>
            <person name="Ming R."/>
            <person name="Tang H."/>
            <person name="Guyot R."/>
            <person name="Kramer E.M."/>
            <person name="Hu Y."/>
            <person name="Yi X."/>
            <person name="Qi Y."/>
            <person name="Xu X."/>
            <person name="Gao Z."/>
            <person name="Pan H."/>
            <person name="Jian J."/>
            <person name="Tian Y."/>
            <person name="Yue Z."/>
            <person name="Xu Y."/>
        </authorList>
    </citation>
    <scope>NUCLEOTIDE SEQUENCE [LARGE SCALE GENOMIC DNA]</scope>
    <source>
        <strain evidence="9">cv. Dabenzi</strain>
    </source>
</reference>
<evidence type="ECO:0000256" key="3">
    <source>
        <dbReference type="ARBA" id="ARBA00022490"/>
    </source>
</evidence>
<dbReference type="AlphaFoldDB" id="A0A218XPE0"/>
<feature type="compositionally biased region" description="Basic residues" evidence="6">
    <location>
        <begin position="148"/>
        <end position="160"/>
    </location>
</feature>
<proteinExistence type="inferred from homology"/>